<evidence type="ECO:0000313" key="6">
    <source>
        <dbReference type="Proteomes" id="UP001207528"/>
    </source>
</evidence>
<dbReference type="PRINTS" id="PR00111">
    <property type="entry name" value="ABHYDROLASE"/>
</dbReference>
<dbReference type="InterPro" id="IPR050471">
    <property type="entry name" value="AB_hydrolase"/>
</dbReference>
<evidence type="ECO:0000313" key="4">
    <source>
        <dbReference type="EMBL" id="MCV7024389.1"/>
    </source>
</evidence>
<dbReference type="SUPFAM" id="SSF53474">
    <property type="entry name" value="alpha/beta-Hydrolases"/>
    <property type="match status" value="1"/>
</dbReference>
<organism evidence="4 6">
    <name type="scientific">Mycolicibacterium novocastrense</name>
    <name type="common">Mycobacterium novocastrense</name>
    <dbReference type="NCBI Taxonomy" id="59813"/>
    <lineage>
        <taxon>Bacteria</taxon>
        <taxon>Bacillati</taxon>
        <taxon>Actinomycetota</taxon>
        <taxon>Actinomycetes</taxon>
        <taxon>Mycobacteriales</taxon>
        <taxon>Mycobacteriaceae</taxon>
        <taxon>Mycolicibacterium</taxon>
    </lineage>
</organism>
<evidence type="ECO:0000256" key="1">
    <source>
        <dbReference type="SAM" id="MobiDB-lite"/>
    </source>
</evidence>
<proteinExistence type="predicted"/>
<feature type="domain" description="AB hydrolase-1" evidence="2">
    <location>
        <begin position="59"/>
        <end position="298"/>
    </location>
</feature>
<evidence type="ECO:0000313" key="5">
    <source>
        <dbReference type="Proteomes" id="UP000069773"/>
    </source>
</evidence>
<keyword evidence="5" id="KW-1185">Reference proteome</keyword>
<keyword evidence="4" id="KW-0378">Hydrolase</keyword>
<accession>A0AAW5SJK8</accession>
<name>A0AAW5SJK8_MYCNV</name>
<reference evidence="3 5" key="1">
    <citation type="journal article" date="2016" name="Genome Announc.">
        <title>Draft Genome Sequences of Five Rapidly Growing Mycobacterium Species, M. thermoresistibile, M. fortuitum subsp. acetamidolyticum, M. canariasense, M. brisbanense, and M. novocastrense.</title>
        <authorList>
            <person name="Katahira K."/>
            <person name="Ogura Y."/>
            <person name="Gotoh Y."/>
            <person name="Hayashi T."/>
        </authorList>
    </citation>
    <scope>NUCLEOTIDE SEQUENCE [LARGE SCALE GENOMIC DNA]</scope>
    <source>
        <strain evidence="3 5">JCM18114</strain>
    </source>
</reference>
<sequence length="321" mass="33771">MSTAPAVATPIPAAPVPRSTARRTLTARRSGIHERVVQTSDGVPIAVSDWLPDGPVDHTVFLLHGLCLTRHSWQGVVRRLRRPGIRVVYYDHRGHGSSGRAAPATYSPGQLAQDLAEIVTALRISGPLTMAGHSMGGMAALSYLARAATEQLVRPCGLVLVATAAAGLTDHGIARVLALPGIDTLLDVIDHVPHTLREQVMRSLARPLCDVVTGDRKVATALAQAFRATPAATALGFLRTLKTFDQRAVLPTISAATTVISGSADILTPPVHGEEMAAAIPGATHLHLAHGGHMLLHEACNTVSDAILRTTARTRDGAMPT</sequence>
<dbReference type="EMBL" id="BCTA01000080">
    <property type="protein sequence ID" value="GAT12011.1"/>
    <property type="molecule type" value="Genomic_DNA"/>
</dbReference>
<reference evidence="4" key="3">
    <citation type="journal article" date="2022" name="BMC Genomics">
        <title>Comparative genome analysis of mycobacteria focusing on tRNA and non-coding RNA.</title>
        <authorList>
            <person name="Behra P.R.K."/>
            <person name="Pettersson B.M.F."/>
            <person name="Ramesh M."/>
            <person name="Das S."/>
            <person name="Dasgupta S."/>
            <person name="Kirsebom L.A."/>
        </authorList>
    </citation>
    <scope>NUCLEOTIDE SEQUENCE</scope>
    <source>
        <strain evidence="4">DSM 44203</strain>
    </source>
</reference>
<dbReference type="AlphaFoldDB" id="A0AAW5SJK8"/>
<dbReference type="Gene3D" id="3.40.50.1820">
    <property type="entry name" value="alpha/beta hydrolase"/>
    <property type="match status" value="1"/>
</dbReference>
<dbReference type="PANTHER" id="PTHR43433:SF1">
    <property type="entry name" value="BLL5160 PROTEIN"/>
    <property type="match status" value="1"/>
</dbReference>
<evidence type="ECO:0000259" key="2">
    <source>
        <dbReference type="Pfam" id="PF00561"/>
    </source>
</evidence>
<evidence type="ECO:0000313" key="3">
    <source>
        <dbReference type="EMBL" id="GAT12011.1"/>
    </source>
</evidence>
<dbReference type="EMBL" id="JACKTI010000037">
    <property type="protein sequence ID" value="MCV7024389.1"/>
    <property type="molecule type" value="Genomic_DNA"/>
</dbReference>
<reference evidence="4" key="2">
    <citation type="submission" date="2020-07" db="EMBL/GenBank/DDBJ databases">
        <authorList>
            <person name="Pettersson B.M.F."/>
            <person name="Behra P.R.K."/>
            <person name="Ramesh M."/>
            <person name="Das S."/>
            <person name="Dasgupta S."/>
            <person name="Kirsebom L.A."/>
        </authorList>
    </citation>
    <scope>NUCLEOTIDE SEQUENCE</scope>
    <source>
        <strain evidence="4">DSM 44203</strain>
    </source>
</reference>
<protein>
    <submittedName>
        <fullName evidence="4">Alpha/beta hydrolase</fullName>
    </submittedName>
</protein>
<dbReference type="Proteomes" id="UP000069773">
    <property type="component" value="Unassembled WGS sequence"/>
</dbReference>
<dbReference type="Pfam" id="PF00561">
    <property type="entry name" value="Abhydrolase_1"/>
    <property type="match status" value="1"/>
</dbReference>
<dbReference type="GO" id="GO:0016787">
    <property type="term" value="F:hydrolase activity"/>
    <property type="evidence" value="ECO:0007669"/>
    <property type="project" value="UniProtKB-KW"/>
</dbReference>
<dbReference type="PANTHER" id="PTHR43433">
    <property type="entry name" value="HYDROLASE, ALPHA/BETA FOLD FAMILY PROTEIN"/>
    <property type="match status" value="1"/>
</dbReference>
<comment type="caution">
    <text evidence="4">The sequence shown here is derived from an EMBL/GenBank/DDBJ whole genome shotgun (WGS) entry which is preliminary data.</text>
</comment>
<dbReference type="RefSeq" id="WP_067395305.1">
    <property type="nucleotide sequence ID" value="NZ_BCTA01000080.1"/>
</dbReference>
<gene>
    <name evidence="4" type="ORF">H7I77_13690</name>
    <name evidence="3" type="ORF">RMCN_5144</name>
</gene>
<dbReference type="InterPro" id="IPR000073">
    <property type="entry name" value="AB_hydrolase_1"/>
</dbReference>
<dbReference type="Proteomes" id="UP001207528">
    <property type="component" value="Unassembled WGS sequence"/>
</dbReference>
<dbReference type="InterPro" id="IPR029058">
    <property type="entry name" value="AB_hydrolase_fold"/>
</dbReference>
<feature type="region of interest" description="Disordered" evidence="1">
    <location>
        <begin position="1"/>
        <end position="22"/>
    </location>
</feature>